<gene>
    <name evidence="2" type="ordered locus">S70_02430</name>
</gene>
<dbReference type="InterPro" id="IPR006439">
    <property type="entry name" value="HAD-SF_hydro_IA"/>
</dbReference>
<dbReference type="KEGG" id="psi:S70_02430"/>
<dbReference type="SUPFAM" id="SSF56784">
    <property type="entry name" value="HAD-like"/>
    <property type="match status" value="1"/>
</dbReference>
<proteinExistence type="predicted"/>
<dbReference type="NCBIfam" id="NF008610">
    <property type="entry name" value="PRK11587.1"/>
    <property type="match status" value="1"/>
</dbReference>
<dbReference type="InterPro" id="IPR036412">
    <property type="entry name" value="HAD-like_sf"/>
</dbReference>
<dbReference type="PANTHER" id="PTHR43481:SF4">
    <property type="entry name" value="GLYCEROL-1-PHOSPHATE PHOSPHOHYDROLASE 1-RELATED"/>
    <property type="match status" value="1"/>
</dbReference>
<dbReference type="SFLD" id="SFLDG01129">
    <property type="entry name" value="C1.5:_HAD__Beta-PGM__Phosphata"/>
    <property type="match status" value="1"/>
</dbReference>
<accession>A0A140NIA6</accession>
<dbReference type="GO" id="GO:0043136">
    <property type="term" value="F:sn-glycerol 3-phosphatase activity"/>
    <property type="evidence" value="ECO:0007669"/>
    <property type="project" value="TreeGrafter"/>
</dbReference>
<dbReference type="InterPro" id="IPR023214">
    <property type="entry name" value="HAD_sf"/>
</dbReference>
<dbReference type="InterPro" id="IPR051806">
    <property type="entry name" value="HAD-like_SPP"/>
</dbReference>
<dbReference type="EMBL" id="CP003488">
    <property type="protein sequence ID" value="AFH92380.1"/>
    <property type="molecule type" value="Genomic_DNA"/>
</dbReference>
<dbReference type="PRINTS" id="PR00413">
    <property type="entry name" value="HADHALOGNASE"/>
</dbReference>
<dbReference type="GO" id="GO:0050308">
    <property type="term" value="F:sugar-phosphatase activity"/>
    <property type="evidence" value="ECO:0007669"/>
    <property type="project" value="TreeGrafter"/>
</dbReference>
<sequence>MELKAKGLLFDLDGTLVDSLAVVERCWCLFGKEIGVAPEEIIRFIHGKPALTSLRHFMPDASEDEINARFRWLEEMEASDTEGVIALSGAVALLTRLEELGVPWAIVTSGTVPIAHGRQQAAGLPEPKHWVTFEKVTKGKPDPEPFLLGAKCLNLDPQACIAFEDAQAGIHSALDAGCQVVAVHAPESMPRREQIHAIISSLTQISVSGPDKNGVFTLSVSKNV</sequence>
<organism evidence="2 3">
    <name type="scientific">Providencia stuartii (strain MRSN 2154)</name>
    <dbReference type="NCBI Taxonomy" id="1157951"/>
    <lineage>
        <taxon>Bacteria</taxon>
        <taxon>Pseudomonadati</taxon>
        <taxon>Pseudomonadota</taxon>
        <taxon>Gammaproteobacteria</taxon>
        <taxon>Enterobacterales</taxon>
        <taxon>Morganellaceae</taxon>
        <taxon>Providencia</taxon>
    </lineage>
</organism>
<dbReference type="Pfam" id="PF00702">
    <property type="entry name" value="Hydrolase"/>
    <property type="match status" value="1"/>
</dbReference>
<evidence type="ECO:0000256" key="1">
    <source>
        <dbReference type="ARBA" id="ARBA00022723"/>
    </source>
</evidence>
<protein>
    <submittedName>
        <fullName evidence="2">Phosphatase</fullName>
    </submittedName>
</protein>
<dbReference type="GeneID" id="93518785"/>
<evidence type="ECO:0000313" key="2">
    <source>
        <dbReference type="EMBL" id="AFH92380.1"/>
    </source>
</evidence>
<dbReference type="NCBIfam" id="TIGR01509">
    <property type="entry name" value="HAD-SF-IA-v3"/>
    <property type="match status" value="1"/>
</dbReference>
<dbReference type="SFLD" id="SFLDS00003">
    <property type="entry name" value="Haloacid_Dehalogenase"/>
    <property type="match status" value="1"/>
</dbReference>
<keyword evidence="1" id="KW-0479">Metal-binding</keyword>
<reference evidence="3" key="2">
    <citation type="submission" date="2012-04" db="EMBL/GenBank/DDBJ databases">
        <title>Complete genome sequence of Providencia stuartii clinical isolate MRSN 2154.</title>
        <authorList>
            <person name="Clifford R.J."/>
            <person name="Hang J."/>
            <person name="Riley M.C."/>
            <person name="Onmus-Leone F."/>
            <person name="Kuschner R.A."/>
            <person name="Lesho E.P."/>
            <person name="Waterman P.E."/>
        </authorList>
    </citation>
    <scope>NUCLEOTIDE SEQUENCE [LARGE SCALE GENOMIC DNA]</scope>
    <source>
        <strain evidence="3">MRSN 2154</strain>
    </source>
</reference>
<dbReference type="PATRIC" id="fig|1157951.4.peg.482"/>
<dbReference type="InterPro" id="IPR023198">
    <property type="entry name" value="PGP-like_dom2"/>
</dbReference>
<reference evidence="2 3" key="1">
    <citation type="journal article" date="2012" name="J. Bacteriol.">
        <title>Complete Genome Sequence of Providencia stuartii Clinical Isolate MRSN 2154.</title>
        <authorList>
            <person name="Clifford R.J."/>
            <person name="Hang J."/>
            <person name="Riley M.C."/>
            <person name="Onmus-Leone F."/>
            <person name="Kuschner R.A."/>
            <person name="Lesho E.P."/>
            <person name="Waterman P.E."/>
        </authorList>
    </citation>
    <scope>NUCLEOTIDE SEQUENCE [LARGE SCALE GENOMIC DNA]</scope>
    <source>
        <strain evidence="2 3">MRSN 2154</strain>
    </source>
</reference>
<evidence type="ECO:0000313" key="3">
    <source>
        <dbReference type="Proteomes" id="UP000005012"/>
    </source>
</evidence>
<dbReference type="Gene3D" id="3.40.50.1000">
    <property type="entry name" value="HAD superfamily/HAD-like"/>
    <property type="match status" value="1"/>
</dbReference>
<dbReference type="AlphaFoldDB" id="A0A140NIA6"/>
<dbReference type="HOGENOM" id="CLU_045011_13_4_6"/>
<dbReference type="Gene3D" id="1.10.150.240">
    <property type="entry name" value="Putative phosphatase, domain 2"/>
    <property type="match status" value="1"/>
</dbReference>
<dbReference type="GO" id="GO:0046872">
    <property type="term" value="F:metal ion binding"/>
    <property type="evidence" value="ECO:0007669"/>
    <property type="project" value="UniProtKB-KW"/>
</dbReference>
<dbReference type="RefSeq" id="WP_014656268.1">
    <property type="nucleotide sequence ID" value="NC_017731.1"/>
</dbReference>
<dbReference type="Proteomes" id="UP000005012">
    <property type="component" value="Chromosome"/>
</dbReference>
<dbReference type="PANTHER" id="PTHR43481">
    <property type="entry name" value="FRUCTOSE-1-PHOSPHATE PHOSPHATASE"/>
    <property type="match status" value="1"/>
</dbReference>
<dbReference type="OrthoDB" id="9800058at2"/>
<name>A0A140NIA6_PROSM</name>